<keyword evidence="5" id="KW-0966">Cell projection</keyword>
<dbReference type="InterPro" id="IPR010930">
    <property type="entry name" value="Flg_bb/hook_C_dom"/>
</dbReference>
<comment type="subcellular location">
    <subcellularLocation>
        <location evidence="2">Bacterial flagellum basal body</location>
    </subcellularLocation>
</comment>
<protein>
    <submittedName>
        <fullName evidence="5">Flagellar basal-body rod protein FlgG</fullName>
    </submittedName>
</protein>
<dbReference type="GO" id="GO:0009425">
    <property type="term" value="C:bacterial-type flagellum basal body"/>
    <property type="evidence" value="ECO:0007669"/>
    <property type="project" value="UniProtKB-SubCell"/>
</dbReference>
<dbReference type="GO" id="GO:0071978">
    <property type="term" value="P:bacterial-type flagellum-dependent swarming motility"/>
    <property type="evidence" value="ECO:0007669"/>
    <property type="project" value="TreeGrafter"/>
</dbReference>
<gene>
    <name evidence="5" type="ORF">SAMN05421734_10181</name>
</gene>
<dbReference type="InterPro" id="IPR001444">
    <property type="entry name" value="Flag_bb_rod_N"/>
</dbReference>
<evidence type="ECO:0000256" key="2">
    <source>
        <dbReference type="RuleBase" id="RU362116"/>
    </source>
</evidence>
<dbReference type="Proteomes" id="UP000242949">
    <property type="component" value="Unassembled WGS sequence"/>
</dbReference>
<dbReference type="InterPro" id="IPR020013">
    <property type="entry name" value="Flagellar_FlgE/F/G"/>
</dbReference>
<dbReference type="EMBL" id="FMYI01000001">
    <property type="protein sequence ID" value="SDB81341.1"/>
    <property type="molecule type" value="Genomic_DNA"/>
</dbReference>
<evidence type="ECO:0000259" key="4">
    <source>
        <dbReference type="Pfam" id="PF06429"/>
    </source>
</evidence>
<keyword evidence="5" id="KW-0282">Flagellum</keyword>
<dbReference type="Pfam" id="PF06429">
    <property type="entry name" value="Flg_bbr_C"/>
    <property type="match status" value="1"/>
</dbReference>
<name>A0A1G6GH61_9BACI</name>
<feature type="domain" description="Flagellar basal body rod protein N-terminal" evidence="3">
    <location>
        <begin position="11"/>
        <end position="35"/>
    </location>
</feature>
<dbReference type="RefSeq" id="WP_090791670.1">
    <property type="nucleotide sequence ID" value="NZ_FMYI01000001.1"/>
</dbReference>
<dbReference type="STRING" id="1612202.SAMN05421734_10181"/>
<dbReference type="OrthoDB" id="9804559at2"/>
<dbReference type="InterPro" id="IPR037925">
    <property type="entry name" value="FlgE/F/G-like"/>
</dbReference>
<dbReference type="SUPFAM" id="SSF117143">
    <property type="entry name" value="Flagellar hook protein flgE"/>
    <property type="match status" value="1"/>
</dbReference>
<dbReference type="NCBIfam" id="TIGR03506">
    <property type="entry name" value="FlgEFG_subfam"/>
    <property type="match status" value="1"/>
</dbReference>
<feature type="domain" description="Flagellar basal-body/hook protein C-terminal" evidence="4">
    <location>
        <begin position="233"/>
        <end position="277"/>
    </location>
</feature>
<dbReference type="PANTHER" id="PTHR30435:SF19">
    <property type="entry name" value="FLAGELLAR BASAL-BODY ROD PROTEIN FLGG"/>
    <property type="match status" value="1"/>
</dbReference>
<keyword evidence="5" id="KW-0969">Cilium</keyword>
<dbReference type="PANTHER" id="PTHR30435">
    <property type="entry name" value="FLAGELLAR PROTEIN"/>
    <property type="match status" value="1"/>
</dbReference>
<evidence type="ECO:0000313" key="5">
    <source>
        <dbReference type="EMBL" id="SDB81341.1"/>
    </source>
</evidence>
<comment type="similarity">
    <text evidence="1 2">Belongs to the flagella basal body rod proteins family.</text>
</comment>
<evidence type="ECO:0000256" key="1">
    <source>
        <dbReference type="ARBA" id="ARBA00009677"/>
    </source>
</evidence>
<accession>A0A1G6GH61</accession>
<keyword evidence="2" id="KW-0975">Bacterial flagellum</keyword>
<organism evidence="5 6">
    <name type="scientific">Pelagirhabdus alkalitolerans</name>
    <dbReference type="NCBI Taxonomy" id="1612202"/>
    <lineage>
        <taxon>Bacteria</taxon>
        <taxon>Bacillati</taxon>
        <taxon>Bacillota</taxon>
        <taxon>Bacilli</taxon>
        <taxon>Bacillales</taxon>
        <taxon>Bacillaceae</taxon>
        <taxon>Pelagirhabdus</taxon>
    </lineage>
</organism>
<evidence type="ECO:0000313" key="6">
    <source>
        <dbReference type="Proteomes" id="UP000242949"/>
    </source>
</evidence>
<dbReference type="AlphaFoldDB" id="A0A1G6GH61"/>
<reference evidence="6" key="1">
    <citation type="submission" date="2016-09" db="EMBL/GenBank/DDBJ databases">
        <authorList>
            <person name="Varghese N."/>
            <person name="Submissions S."/>
        </authorList>
    </citation>
    <scope>NUCLEOTIDE SEQUENCE [LARGE SCALE GENOMIC DNA]</scope>
    <source>
        <strain evidence="6">S5</strain>
    </source>
</reference>
<dbReference type="Pfam" id="PF00460">
    <property type="entry name" value="Flg_bb_rod"/>
    <property type="match status" value="1"/>
</dbReference>
<sequence length="278" mass="30797">MSRMNVQAAVTMNQLQNKLDLVGHNVANSSTTGYKNQGANFTSLLYRNIDNFSDEEANALNRETPHGIRQGVGARLGHTNIDLSVGSLQTTERNLDVALLEDNHMLQVEVTENGVTEPRFTRDGTLYLQPTEAGDTVMLTTSDGHPVLGQDGEPIEFADDMEDVTINETGEVVTIRDGAEVVEGQLSVAEAIRPQFLEPTGNNLFRLPDLTEVAYEADEIITEIPGADNRIQNQTLEQSNVDLQKQMTDLLQAQRAYQFNARTISMHDQMRGLVNQLR</sequence>
<evidence type="ECO:0000259" key="3">
    <source>
        <dbReference type="Pfam" id="PF00460"/>
    </source>
</evidence>
<proteinExistence type="inferred from homology"/>
<keyword evidence="6" id="KW-1185">Reference proteome</keyword>